<name>A0A2N0REK7_9GLOM</name>
<comment type="caution">
    <text evidence="1">The sequence shown here is derived from an EMBL/GenBank/DDBJ whole genome shotgun (WGS) entry which is preliminary data.</text>
</comment>
<organism evidence="1 2">
    <name type="scientific">Rhizophagus irregularis</name>
    <dbReference type="NCBI Taxonomy" id="588596"/>
    <lineage>
        <taxon>Eukaryota</taxon>
        <taxon>Fungi</taxon>
        <taxon>Fungi incertae sedis</taxon>
        <taxon>Mucoromycota</taxon>
        <taxon>Glomeromycotina</taxon>
        <taxon>Glomeromycetes</taxon>
        <taxon>Glomerales</taxon>
        <taxon>Glomeraceae</taxon>
        <taxon>Rhizophagus</taxon>
    </lineage>
</organism>
<proteinExistence type="predicted"/>
<sequence length="82" mass="9593">MATNNEHFIFSFVFFGVSGHVGNPTTFQLFGCRIRLVFNELLLTVHFFLFIDISKCWNNRIWSNFDSESQVLASYVWSMSET</sequence>
<dbReference type="VEuPathDB" id="FungiDB:RhiirA1_466104"/>
<reference evidence="1 2" key="1">
    <citation type="submission" date="2017-10" db="EMBL/GenBank/DDBJ databases">
        <title>Extensive intraspecific genome diversity in a model arbuscular mycorrhizal fungus.</title>
        <authorList>
            <person name="Chen E.C.H."/>
            <person name="Morin E."/>
            <person name="Baudet D."/>
            <person name="Noel J."/>
            <person name="Ndikumana S."/>
            <person name="Charron P."/>
            <person name="St-Onge C."/>
            <person name="Giorgi J."/>
            <person name="Grigoriev I.V."/>
            <person name="Roux C."/>
            <person name="Martin F.M."/>
            <person name="Corradi N."/>
        </authorList>
    </citation>
    <scope>NUCLEOTIDE SEQUENCE [LARGE SCALE GENOMIC DNA]</scope>
    <source>
        <strain evidence="1 2">A1</strain>
    </source>
</reference>
<gene>
    <name evidence="1" type="ORF">RhiirA1_466104</name>
</gene>
<evidence type="ECO:0000313" key="1">
    <source>
        <dbReference type="EMBL" id="PKC61739.1"/>
    </source>
</evidence>
<reference evidence="1 2" key="2">
    <citation type="submission" date="2017-10" db="EMBL/GenBank/DDBJ databases">
        <title>Genome analyses suggest a sexual origin of heterokaryosis in a supposedly ancient asexual fungus.</title>
        <authorList>
            <person name="Corradi N."/>
            <person name="Sedzielewska K."/>
            <person name="Noel J."/>
            <person name="Charron P."/>
            <person name="Farinelli L."/>
            <person name="Marton T."/>
            <person name="Kruger M."/>
            <person name="Pelin A."/>
            <person name="Brachmann A."/>
            <person name="Corradi N."/>
        </authorList>
    </citation>
    <scope>NUCLEOTIDE SEQUENCE [LARGE SCALE GENOMIC DNA]</scope>
    <source>
        <strain evidence="1 2">A1</strain>
    </source>
</reference>
<evidence type="ECO:0000313" key="2">
    <source>
        <dbReference type="Proteomes" id="UP000232688"/>
    </source>
</evidence>
<dbReference type="Proteomes" id="UP000232688">
    <property type="component" value="Unassembled WGS sequence"/>
</dbReference>
<protein>
    <submittedName>
        <fullName evidence="1">Uncharacterized protein</fullName>
    </submittedName>
</protein>
<dbReference type="AlphaFoldDB" id="A0A2N0REK7"/>
<dbReference type="EMBL" id="LLXH01000943">
    <property type="protein sequence ID" value="PKC61739.1"/>
    <property type="molecule type" value="Genomic_DNA"/>
</dbReference>
<accession>A0A2N0REK7</accession>